<dbReference type="Pfam" id="PF03091">
    <property type="entry name" value="CutA1"/>
    <property type="match status" value="1"/>
</dbReference>
<dbReference type="PANTHER" id="PTHR23419:SF8">
    <property type="entry name" value="FI09726P"/>
    <property type="match status" value="1"/>
</dbReference>
<dbReference type="PANTHER" id="PTHR23419">
    <property type="entry name" value="DIVALENT CATION TOLERANCE CUTA-RELATED"/>
    <property type="match status" value="1"/>
</dbReference>
<dbReference type="GO" id="GO:0010038">
    <property type="term" value="P:response to metal ion"/>
    <property type="evidence" value="ECO:0007669"/>
    <property type="project" value="InterPro"/>
</dbReference>
<gene>
    <name evidence="2" type="ORF">CLV68_1240</name>
</gene>
<dbReference type="RefSeq" id="WP_121389541.1">
    <property type="nucleotide sequence ID" value="NZ_RCDD01000001.1"/>
</dbReference>
<dbReference type="AlphaFoldDB" id="A0A421B8I3"/>
<proteinExistence type="inferred from homology"/>
<protein>
    <submittedName>
        <fullName evidence="2">Divalent cation tolerance protein</fullName>
    </submittedName>
</protein>
<reference evidence="2 3" key="1">
    <citation type="submission" date="2018-10" db="EMBL/GenBank/DDBJ databases">
        <title>Genomic Encyclopedia of Archaeal and Bacterial Type Strains, Phase II (KMG-II): from individual species to whole genera.</title>
        <authorList>
            <person name="Goeker M."/>
        </authorList>
    </citation>
    <scope>NUCLEOTIDE SEQUENCE [LARGE SCALE GENOMIC DNA]</scope>
    <source>
        <strain evidence="2 3">DSM 45657</strain>
    </source>
</reference>
<comment type="similarity">
    <text evidence="1">Belongs to the CutA family.</text>
</comment>
<dbReference type="Gene3D" id="3.30.70.120">
    <property type="match status" value="1"/>
</dbReference>
<sequence length="118" mass="12945">MQACEVVITAADAEWLVGFTRALVAERLVACGQHISPVRSVYRWDGAIQDDLEARVALHTRLSLVPEIVARADRDHPYDVPCVFALPIQAGNPAYLAWIISQTREAADYDTLGVEPTG</sequence>
<organism evidence="2 3">
    <name type="scientific">Actinokineospora cianjurensis</name>
    <dbReference type="NCBI Taxonomy" id="585224"/>
    <lineage>
        <taxon>Bacteria</taxon>
        <taxon>Bacillati</taxon>
        <taxon>Actinomycetota</taxon>
        <taxon>Actinomycetes</taxon>
        <taxon>Pseudonocardiales</taxon>
        <taxon>Pseudonocardiaceae</taxon>
        <taxon>Actinokineospora</taxon>
    </lineage>
</organism>
<dbReference type="SUPFAM" id="SSF54913">
    <property type="entry name" value="GlnB-like"/>
    <property type="match status" value="1"/>
</dbReference>
<dbReference type="Proteomes" id="UP000282454">
    <property type="component" value="Unassembled WGS sequence"/>
</dbReference>
<dbReference type="EMBL" id="RCDD01000001">
    <property type="protein sequence ID" value="RLK60731.1"/>
    <property type="molecule type" value="Genomic_DNA"/>
</dbReference>
<dbReference type="GO" id="GO:0005507">
    <property type="term" value="F:copper ion binding"/>
    <property type="evidence" value="ECO:0007669"/>
    <property type="project" value="TreeGrafter"/>
</dbReference>
<dbReference type="InterPro" id="IPR004323">
    <property type="entry name" value="Ion_tolerance_CutA"/>
</dbReference>
<evidence type="ECO:0000256" key="1">
    <source>
        <dbReference type="ARBA" id="ARBA00010169"/>
    </source>
</evidence>
<name>A0A421B8I3_9PSEU</name>
<accession>A0A421B8I3</accession>
<evidence type="ECO:0000313" key="3">
    <source>
        <dbReference type="Proteomes" id="UP000282454"/>
    </source>
</evidence>
<keyword evidence="3" id="KW-1185">Reference proteome</keyword>
<evidence type="ECO:0000313" key="2">
    <source>
        <dbReference type="EMBL" id="RLK60731.1"/>
    </source>
</evidence>
<dbReference type="InterPro" id="IPR011322">
    <property type="entry name" value="N-reg_PII-like_a/b"/>
</dbReference>
<comment type="caution">
    <text evidence="2">The sequence shown here is derived from an EMBL/GenBank/DDBJ whole genome shotgun (WGS) entry which is preliminary data.</text>
</comment>
<dbReference type="InterPro" id="IPR015867">
    <property type="entry name" value="N-reg_PII/ATP_PRibTrfase_C"/>
</dbReference>
<dbReference type="OrthoDB" id="37622at2"/>